<dbReference type="EMBL" id="JAGPXC010000002">
    <property type="protein sequence ID" value="KAH6658691.1"/>
    <property type="molecule type" value="Genomic_DNA"/>
</dbReference>
<organism evidence="3 4">
    <name type="scientific">Truncatella angustata</name>
    <dbReference type="NCBI Taxonomy" id="152316"/>
    <lineage>
        <taxon>Eukaryota</taxon>
        <taxon>Fungi</taxon>
        <taxon>Dikarya</taxon>
        <taxon>Ascomycota</taxon>
        <taxon>Pezizomycotina</taxon>
        <taxon>Sordariomycetes</taxon>
        <taxon>Xylariomycetidae</taxon>
        <taxon>Amphisphaeriales</taxon>
        <taxon>Sporocadaceae</taxon>
        <taxon>Truncatella</taxon>
    </lineage>
</organism>
<evidence type="ECO:0000259" key="2">
    <source>
        <dbReference type="Pfam" id="PF06985"/>
    </source>
</evidence>
<evidence type="ECO:0000256" key="1">
    <source>
        <dbReference type="SAM" id="MobiDB-lite"/>
    </source>
</evidence>
<dbReference type="InterPro" id="IPR010730">
    <property type="entry name" value="HET"/>
</dbReference>
<dbReference type="Pfam" id="PF06985">
    <property type="entry name" value="HET"/>
    <property type="match status" value="1"/>
</dbReference>
<dbReference type="PANTHER" id="PTHR33112">
    <property type="entry name" value="DOMAIN PROTEIN, PUTATIVE-RELATED"/>
    <property type="match status" value="1"/>
</dbReference>
<accession>A0A9P8UUR8</accession>
<feature type="compositionally biased region" description="Polar residues" evidence="1">
    <location>
        <begin position="349"/>
        <end position="361"/>
    </location>
</feature>
<feature type="region of interest" description="Disordered" evidence="1">
    <location>
        <begin position="1"/>
        <end position="55"/>
    </location>
</feature>
<dbReference type="PANTHER" id="PTHR33112:SF12">
    <property type="entry name" value="HETEROKARYON INCOMPATIBILITY DOMAIN-CONTAINING PROTEIN"/>
    <property type="match status" value="1"/>
</dbReference>
<dbReference type="Proteomes" id="UP000758603">
    <property type="component" value="Unassembled WGS sequence"/>
</dbReference>
<comment type="caution">
    <text evidence="3">The sequence shown here is derived from an EMBL/GenBank/DDBJ whole genome shotgun (WGS) entry which is preliminary data.</text>
</comment>
<evidence type="ECO:0000313" key="4">
    <source>
        <dbReference type="Proteomes" id="UP000758603"/>
    </source>
</evidence>
<keyword evidence="4" id="KW-1185">Reference proteome</keyword>
<name>A0A9P8UUR8_9PEZI</name>
<feature type="compositionally biased region" description="Polar residues" evidence="1">
    <location>
        <begin position="27"/>
        <end position="49"/>
    </location>
</feature>
<evidence type="ECO:0000313" key="3">
    <source>
        <dbReference type="EMBL" id="KAH6658691.1"/>
    </source>
</evidence>
<gene>
    <name evidence="3" type="ORF">BKA67DRAFT_620858</name>
</gene>
<dbReference type="OrthoDB" id="5135333at2759"/>
<sequence length="1132" mass="126976">MPEPTWEMDRSIDQELGLTPETERSHQTTPSIMANETPSLISPSTSLGPESSRDSLGIGWRLPACDADTDRKTFLPPSSSRLPPSVDPVTLTGLGIFRNYASKSTISLMDEPMELKDDGSIFSLDEEENIGSLTSMESNTSLRSSMKSRKLVQRMRLSKPSGDLIRHRIRVVGDAVGQIKGDILDVTKSAKEAIRPNSGGLCEACEKIPFSNQRKEDTTMHHGNVEQEVVVTEVIASLDRVLQNRDWCKFCRVLFDALSLEENDPLRHPAVQNHIQEELKGKPFAEWAEGANFLNRHTSSQTIWPFGHRSVIDDPDGRSASQLGLISEDDWINDSSLEETITFADSEEASSNTGPRSSTRTEAAKERVAKALNKTVETISSRVARIMRPVPVWITIKTYTNTHLEAGTIAINVQGQGRAPDASMVPLCSFNLRVVCSEYMEKRSGDLRYGRILDPQAIDLSLCSRWVEHCEFHHGPGCGNPIWSKSLEQPSGVGFRVVDVEDEKVVEYPNPEACDYVTLSYVWGGYTTVQLLKSNLSQLSRRGGLGEAKAGLPQTVRSAMMVTKKLNKRYLWVDSLCIVQDSDDKALQLGQMDRIYGNSAVTIVAADGGNANSGLDGVSFPRSTREECRQVVQEVVPGVRILIPIRYRPNLYPWETRAWTFQEKLLSKRLLVFSHGHVYFHCRHGVYMEDMSAKEAGNGPRQINWLSVGEDDKVSLKSVIDMDTNSALHIRRSPVFAQYADLVGQYTSRHLSFSNDILNAIAGVMTILDGSRQQGTTRDSASGTLYGLPTEFLDLALLWQPAAEKGARLRRRIFIDQDSRPLNNKLQLPSWSWAAWEAVTEGERTYSSGVRYEDSFSLVSDHLEGYKVKKILESLDNAEERVRPLVRWHRFVPSDAVPVPPQPVALAKQSSAWSISHVLRRPTTKPVPADSLLNRLGSETPAKLILVNGTGLGLASDAAKLLEEWRETRKKPFHDIHLKIDDLPPCAIADLDERHLIFWTSTAKFRLGNKTLRSETTFKYSATANLLPEQQHWIHEIEILDSRSFTIGRVILHDATEVIQPFEYYDFVVISEAQYFGNEERLYAEQEYPLFNVMMVTWDKSKPQFATRAAMGKVFKEAWVEATTTDQLIILE</sequence>
<dbReference type="AlphaFoldDB" id="A0A9P8UUR8"/>
<protein>
    <submittedName>
        <fullName evidence="3">Heterokaryon incompatibility protein-domain-containing protein</fullName>
    </submittedName>
</protein>
<proteinExistence type="predicted"/>
<reference evidence="3" key="1">
    <citation type="journal article" date="2021" name="Nat. Commun.">
        <title>Genetic determinants of endophytism in the Arabidopsis root mycobiome.</title>
        <authorList>
            <person name="Mesny F."/>
            <person name="Miyauchi S."/>
            <person name="Thiergart T."/>
            <person name="Pickel B."/>
            <person name="Atanasova L."/>
            <person name="Karlsson M."/>
            <person name="Huettel B."/>
            <person name="Barry K.W."/>
            <person name="Haridas S."/>
            <person name="Chen C."/>
            <person name="Bauer D."/>
            <person name="Andreopoulos W."/>
            <person name="Pangilinan J."/>
            <person name="LaButti K."/>
            <person name="Riley R."/>
            <person name="Lipzen A."/>
            <person name="Clum A."/>
            <person name="Drula E."/>
            <person name="Henrissat B."/>
            <person name="Kohler A."/>
            <person name="Grigoriev I.V."/>
            <person name="Martin F.M."/>
            <person name="Hacquard S."/>
        </authorList>
    </citation>
    <scope>NUCLEOTIDE SEQUENCE</scope>
    <source>
        <strain evidence="3">MPI-SDFR-AT-0073</strain>
    </source>
</reference>
<dbReference type="RefSeq" id="XP_045962925.1">
    <property type="nucleotide sequence ID" value="XM_046105479.1"/>
</dbReference>
<feature type="domain" description="Heterokaryon incompatibility" evidence="2">
    <location>
        <begin position="516"/>
        <end position="663"/>
    </location>
</feature>
<dbReference type="GeneID" id="70134370"/>
<feature type="region of interest" description="Disordered" evidence="1">
    <location>
        <begin position="343"/>
        <end position="363"/>
    </location>
</feature>